<proteinExistence type="predicted"/>
<dbReference type="Pfam" id="PF12079">
    <property type="entry name" value="DUF3558"/>
    <property type="match status" value="1"/>
</dbReference>
<keyword evidence="2" id="KW-1185">Reference proteome</keyword>
<organism evidence="1 2">
    <name type="scientific">[Mycobacterium] stephanolepidis</name>
    <dbReference type="NCBI Taxonomy" id="1520670"/>
    <lineage>
        <taxon>Bacteria</taxon>
        <taxon>Bacillati</taxon>
        <taxon>Actinomycetota</taxon>
        <taxon>Actinomycetes</taxon>
        <taxon>Mycobacteriales</taxon>
        <taxon>Mycobacteriaceae</taxon>
        <taxon>Mycobacteroides</taxon>
    </lineage>
</organism>
<gene>
    <name evidence="1" type="ORF">MSTE_00746</name>
</gene>
<dbReference type="EMBL" id="AP018165">
    <property type="protein sequence ID" value="BAX96081.1"/>
    <property type="molecule type" value="Genomic_DNA"/>
</dbReference>
<dbReference type="AlphaFoldDB" id="A0A1Z4ESY9"/>
<evidence type="ECO:0000313" key="2">
    <source>
        <dbReference type="Proteomes" id="UP000217954"/>
    </source>
</evidence>
<evidence type="ECO:0000313" key="1">
    <source>
        <dbReference type="EMBL" id="BAX96081.1"/>
    </source>
</evidence>
<dbReference type="InterPro" id="IPR024520">
    <property type="entry name" value="DUF3558"/>
</dbReference>
<protein>
    <submittedName>
        <fullName evidence="1">Uncharacterized protein</fullName>
    </submittedName>
</protein>
<reference evidence="2" key="1">
    <citation type="journal article" date="2017" name="Genome Announc.">
        <title>Complete Genome Sequence of Mycobacterium stephanolepidis.</title>
        <authorList>
            <person name="Fukano H."/>
            <person name="Yoshida M."/>
            <person name="Katayama Y."/>
            <person name="Omatsu T."/>
            <person name="Mizutani T."/>
            <person name="Kurata O."/>
            <person name="Wada S."/>
            <person name="Hoshino Y."/>
        </authorList>
    </citation>
    <scope>NUCLEOTIDE SEQUENCE [LARGE SCALE GENOMIC DNA]</scope>
    <source>
        <strain evidence="2">NJB0901</strain>
    </source>
</reference>
<dbReference type="Proteomes" id="UP000217954">
    <property type="component" value="Chromosome"/>
</dbReference>
<sequence>MPRPNRRTDGDIEDVSCAFRPQPTEYRVGIEASNYTLDMDRKIDGHWGFQDLTIGGRKALFFHPGQRASDCVIDIEAVTGVYGILITGDNKYGPYPDCMAAARHYAEAFVQYFPA</sequence>
<reference evidence="1 2" key="2">
    <citation type="journal article" date="2017" name="Int. J. Syst. Evol. Microbiol.">
        <title>Mycobacterium stephanolepidis sp. nov., a rapidly growing species related to Mycobacterium chelonae, isolated from marine teleost fish, Stephanolepis cirrhifer.</title>
        <authorList>
            <person name="Fukano H."/>
            <person name="Wada S."/>
            <person name="Kurata O."/>
            <person name="Katayama K."/>
            <person name="Fujiwara N."/>
            <person name="Hoshino Y."/>
        </authorList>
    </citation>
    <scope>NUCLEOTIDE SEQUENCE [LARGE SCALE GENOMIC DNA]</scope>
    <source>
        <strain evidence="1 2">NJB0901</strain>
    </source>
</reference>
<name>A0A1Z4ESY9_9MYCO</name>
<dbReference type="KEGG" id="mste:MSTE_00746"/>
<accession>A0A1Z4ESY9</accession>